<dbReference type="Pfam" id="PF06985">
    <property type="entry name" value="HET"/>
    <property type="match status" value="1"/>
</dbReference>
<keyword evidence="3" id="KW-1185">Reference proteome</keyword>
<evidence type="ECO:0000259" key="1">
    <source>
        <dbReference type="Pfam" id="PF06985"/>
    </source>
</evidence>
<gene>
    <name evidence="2" type="ORF">N0V93_008551</name>
</gene>
<accession>A0A9W9CUW4</accession>
<sequence>MSSETPVTEYKHRPLPGQSWIRLIKIHPTLEDNQISCTLQHFDSAYKTCPNYVALSYLWGDPTPKHPIYINGLPRNLHTNLWLFLRRAWMNADTAWFWIDSLCLDQDSHPELNVQVANMGNIYSRAAHVLSWLGENEDGVDALKVMADFLALEPPDAPGLNPLDMRTTAGQRLDRAWTHLTRAEGSEYWQRVWVLQEVACGKTSSVVYGPVAVDFEQLLQCQYLEILYQSWAAGAQKAPYSVAGEWMGKLVALRQQLRLGERTRLLDLIEHLSGASSTRDVDRVYGLAGLCGRLDPDFDPARLEIDYDKKLEDIAWDLILLTIESEPSCLWEGLHRIISRVFKALGVYRDLTAPPSNHHKFEKTSQDRAARTQRVSQLYEAVIASGYVKSQWEYCLRAGEDVQHWSLHHEAGSAAAEVLDHVCICRPEIRQSFRDTSCVDPMTGLSLIICANKIFRGPIAQPQRTVEMSKRLPRLCVVHLPEHLRKIVHKLKPVTKATINPHCHELPRCEGGTPEAPCDGLMVYLEIPELGLVVQSVSKGVPEEGWGCPVHIQWFCTRCPMFSDNVNQVDGSTLPSLPSKATRISVIQKTIHNSWGRPF</sequence>
<dbReference type="PANTHER" id="PTHR24148:SF73">
    <property type="entry name" value="HET DOMAIN PROTEIN (AFU_ORTHOLOGUE AFUA_8G01020)"/>
    <property type="match status" value="1"/>
</dbReference>
<dbReference type="EMBL" id="JAPEVB010000005">
    <property type="protein sequence ID" value="KAJ4387948.1"/>
    <property type="molecule type" value="Genomic_DNA"/>
</dbReference>
<evidence type="ECO:0000313" key="2">
    <source>
        <dbReference type="EMBL" id="KAJ4387948.1"/>
    </source>
</evidence>
<feature type="domain" description="Heterokaryon incompatibility" evidence="1">
    <location>
        <begin position="52"/>
        <end position="197"/>
    </location>
</feature>
<dbReference type="OrthoDB" id="2157530at2759"/>
<evidence type="ECO:0000313" key="3">
    <source>
        <dbReference type="Proteomes" id="UP001140453"/>
    </source>
</evidence>
<protein>
    <recommendedName>
        <fullName evidence="1">Heterokaryon incompatibility domain-containing protein</fullName>
    </recommendedName>
</protein>
<dbReference type="InterPro" id="IPR010730">
    <property type="entry name" value="HET"/>
</dbReference>
<dbReference type="InterPro" id="IPR052895">
    <property type="entry name" value="HetReg/Transcr_Mod"/>
</dbReference>
<proteinExistence type="predicted"/>
<name>A0A9W9CUW4_9PEZI</name>
<reference evidence="2" key="1">
    <citation type="submission" date="2022-10" db="EMBL/GenBank/DDBJ databases">
        <title>Tapping the CABI collections for fungal endophytes: first genome assemblies for Collariella, Neodidymelliopsis, Ascochyta clinopodiicola, Didymella pomorum, Didymosphaeria variabile, Neocosmospora piperis and Neocucurbitaria cava.</title>
        <authorList>
            <person name="Hill R."/>
        </authorList>
    </citation>
    <scope>NUCLEOTIDE SEQUENCE</scope>
    <source>
        <strain evidence="2">IMI 355082</strain>
    </source>
</reference>
<comment type="caution">
    <text evidence="2">The sequence shown here is derived from an EMBL/GenBank/DDBJ whole genome shotgun (WGS) entry which is preliminary data.</text>
</comment>
<dbReference type="Proteomes" id="UP001140453">
    <property type="component" value="Unassembled WGS sequence"/>
</dbReference>
<dbReference type="AlphaFoldDB" id="A0A9W9CUW4"/>
<organism evidence="2 3">
    <name type="scientific">Gnomoniopsis smithogilvyi</name>
    <dbReference type="NCBI Taxonomy" id="1191159"/>
    <lineage>
        <taxon>Eukaryota</taxon>
        <taxon>Fungi</taxon>
        <taxon>Dikarya</taxon>
        <taxon>Ascomycota</taxon>
        <taxon>Pezizomycotina</taxon>
        <taxon>Sordariomycetes</taxon>
        <taxon>Sordariomycetidae</taxon>
        <taxon>Diaporthales</taxon>
        <taxon>Gnomoniaceae</taxon>
        <taxon>Gnomoniopsis</taxon>
    </lineage>
</organism>
<dbReference type="PANTHER" id="PTHR24148">
    <property type="entry name" value="ANKYRIN REPEAT DOMAIN-CONTAINING PROTEIN 39 HOMOLOG-RELATED"/>
    <property type="match status" value="1"/>
</dbReference>